<accession>A0A8J3VDY7</accession>
<proteinExistence type="predicted"/>
<evidence type="ECO:0000313" key="1">
    <source>
        <dbReference type="EMBL" id="GIH02846.1"/>
    </source>
</evidence>
<dbReference type="SUPFAM" id="SSF47113">
    <property type="entry name" value="Histone-fold"/>
    <property type="match status" value="1"/>
</dbReference>
<dbReference type="InterPro" id="IPR015207">
    <property type="entry name" value="DUF1931"/>
</dbReference>
<dbReference type="InterPro" id="IPR009072">
    <property type="entry name" value="Histone-fold"/>
</dbReference>
<organism evidence="1 2">
    <name type="scientific">Rhizocola hellebori</name>
    <dbReference type="NCBI Taxonomy" id="1392758"/>
    <lineage>
        <taxon>Bacteria</taxon>
        <taxon>Bacillati</taxon>
        <taxon>Actinomycetota</taxon>
        <taxon>Actinomycetes</taxon>
        <taxon>Micromonosporales</taxon>
        <taxon>Micromonosporaceae</taxon>
        <taxon>Rhizocola</taxon>
    </lineage>
</organism>
<comment type="caution">
    <text evidence="1">The sequence shown here is derived from an EMBL/GenBank/DDBJ whole genome shotgun (WGS) entry which is preliminary data.</text>
</comment>
<evidence type="ECO:0008006" key="3">
    <source>
        <dbReference type="Google" id="ProtNLM"/>
    </source>
</evidence>
<evidence type="ECO:0000313" key="2">
    <source>
        <dbReference type="Proteomes" id="UP000612899"/>
    </source>
</evidence>
<keyword evidence="2" id="KW-1185">Reference proteome</keyword>
<reference evidence="1" key="1">
    <citation type="submission" date="2021-01" db="EMBL/GenBank/DDBJ databases">
        <title>Whole genome shotgun sequence of Rhizocola hellebori NBRC 109834.</title>
        <authorList>
            <person name="Komaki H."/>
            <person name="Tamura T."/>
        </authorList>
    </citation>
    <scope>NUCLEOTIDE SEQUENCE</scope>
    <source>
        <strain evidence="1">NBRC 109834</strain>
    </source>
</reference>
<dbReference type="Pfam" id="PF09123">
    <property type="entry name" value="DUF1931"/>
    <property type="match status" value="1"/>
</dbReference>
<dbReference type="Proteomes" id="UP000612899">
    <property type="component" value="Unassembled WGS sequence"/>
</dbReference>
<name>A0A8J3VDY7_9ACTN</name>
<gene>
    <name evidence="1" type="ORF">Rhe02_09130</name>
</gene>
<dbReference type="GO" id="GO:0046982">
    <property type="term" value="F:protein heterodimerization activity"/>
    <property type="evidence" value="ECO:0007669"/>
    <property type="project" value="InterPro"/>
</dbReference>
<dbReference type="EMBL" id="BONY01000004">
    <property type="protein sequence ID" value="GIH02846.1"/>
    <property type="molecule type" value="Genomic_DNA"/>
</dbReference>
<sequence>MGVAKFERFFRVAASLDVDKDDLKRYQEFVYEKLYDLLLMGQATAKANHRDVLEPWDLPITKGLQERMNDFRKIDAEVELEPILQYLAARPPLDVVLSEEAEARLVPIVGGISLALALTFKTLDPAVKNPATEHWDRAKRIFDLLL</sequence>
<dbReference type="CDD" id="cd22923">
    <property type="entry name" value="HFD_Aq328-like_rpt2"/>
    <property type="match status" value="1"/>
</dbReference>
<dbReference type="Gene3D" id="1.10.20.10">
    <property type="entry name" value="Histone, subunit A"/>
    <property type="match status" value="1"/>
</dbReference>
<dbReference type="CDD" id="cd22922">
    <property type="entry name" value="HFD_Aq328-like_rpt1"/>
    <property type="match status" value="1"/>
</dbReference>
<protein>
    <recommendedName>
        <fullName evidence="3">DUF1931 family protein</fullName>
    </recommendedName>
</protein>
<dbReference type="AlphaFoldDB" id="A0A8J3VDY7"/>